<sequence>RGDSCVVGEAAIGCRAHGTHRLWSRDAREDLVRAICRTGDGRPRDACGGRIGDELEDLLGFAGGRGGGEDAGDDRGNKGIVDEAAIGGHDRGARRLRGRSSRDELGEQRVEQPGTGVVARLGLRLKLVKVSFQLRMHGGGKKWAEIGRTREDLWQVGRVEGGSDAAMLGSTHRLLHYRGIKV</sequence>
<feature type="region of interest" description="Disordered" evidence="1">
    <location>
        <begin position="66"/>
        <end position="85"/>
    </location>
</feature>
<reference evidence="2" key="3">
    <citation type="journal article" date="2017" name="Nature">
        <title>Genome sequence of the progenitor of the wheat D genome Aegilops tauschii.</title>
        <authorList>
            <person name="Luo M.C."/>
            <person name="Gu Y.Q."/>
            <person name="Puiu D."/>
            <person name="Wang H."/>
            <person name="Twardziok S.O."/>
            <person name="Deal K.R."/>
            <person name="Huo N."/>
            <person name="Zhu T."/>
            <person name="Wang L."/>
            <person name="Wang Y."/>
            <person name="McGuire P.E."/>
            <person name="Liu S."/>
            <person name="Long H."/>
            <person name="Ramasamy R.K."/>
            <person name="Rodriguez J.C."/>
            <person name="Van S.L."/>
            <person name="Yuan L."/>
            <person name="Wang Z."/>
            <person name="Xia Z."/>
            <person name="Xiao L."/>
            <person name="Anderson O.D."/>
            <person name="Ouyang S."/>
            <person name="Liang Y."/>
            <person name="Zimin A.V."/>
            <person name="Pertea G."/>
            <person name="Qi P."/>
            <person name="Bennetzen J.L."/>
            <person name="Dai X."/>
            <person name="Dawson M.W."/>
            <person name="Muller H.G."/>
            <person name="Kugler K."/>
            <person name="Rivarola-Duarte L."/>
            <person name="Spannagl M."/>
            <person name="Mayer K.F.X."/>
            <person name="Lu F.H."/>
            <person name="Bevan M.W."/>
            <person name="Leroy P."/>
            <person name="Li P."/>
            <person name="You F.M."/>
            <person name="Sun Q."/>
            <person name="Liu Z."/>
            <person name="Lyons E."/>
            <person name="Wicker T."/>
            <person name="Salzberg S.L."/>
            <person name="Devos K.M."/>
            <person name="Dvorak J."/>
        </authorList>
    </citation>
    <scope>NUCLEOTIDE SEQUENCE [LARGE SCALE GENOMIC DNA]</scope>
    <source>
        <strain evidence="2">cv. AL8/78</strain>
    </source>
</reference>
<evidence type="ECO:0000256" key="1">
    <source>
        <dbReference type="SAM" id="MobiDB-lite"/>
    </source>
</evidence>
<organism evidence="2 3">
    <name type="scientific">Aegilops tauschii subsp. strangulata</name>
    <name type="common">Goatgrass</name>
    <dbReference type="NCBI Taxonomy" id="200361"/>
    <lineage>
        <taxon>Eukaryota</taxon>
        <taxon>Viridiplantae</taxon>
        <taxon>Streptophyta</taxon>
        <taxon>Embryophyta</taxon>
        <taxon>Tracheophyta</taxon>
        <taxon>Spermatophyta</taxon>
        <taxon>Magnoliopsida</taxon>
        <taxon>Liliopsida</taxon>
        <taxon>Poales</taxon>
        <taxon>Poaceae</taxon>
        <taxon>BOP clade</taxon>
        <taxon>Pooideae</taxon>
        <taxon>Triticodae</taxon>
        <taxon>Triticeae</taxon>
        <taxon>Triticinae</taxon>
        <taxon>Aegilops</taxon>
    </lineage>
</organism>
<dbReference type="AlphaFoldDB" id="A0A452YKL6"/>
<proteinExistence type="predicted"/>
<reference evidence="2" key="4">
    <citation type="submission" date="2019-03" db="UniProtKB">
        <authorList>
            <consortium name="EnsemblPlants"/>
        </authorList>
    </citation>
    <scope>IDENTIFICATION</scope>
</reference>
<dbReference type="Gramene" id="AET1Gv20450500.15">
    <property type="protein sequence ID" value="AET1Gv20450500.15"/>
    <property type="gene ID" value="AET1Gv20450500"/>
</dbReference>
<keyword evidence="3" id="KW-1185">Reference proteome</keyword>
<evidence type="ECO:0000313" key="3">
    <source>
        <dbReference type="Proteomes" id="UP000015105"/>
    </source>
</evidence>
<dbReference type="EnsemblPlants" id="AET1Gv20450500.15">
    <property type="protein sequence ID" value="AET1Gv20450500.15"/>
    <property type="gene ID" value="AET1Gv20450500"/>
</dbReference>
<accession>A0A452YKL6</accession>
<dbReference type="Proteomes" id="UP000015105">
    <property type="component" value="Chromosome 1D"/>
</dbReference>
<protein>
    <submittedName>
        <fullName evidence="2">Uncharacterized protein</fullName>
    </submittedName>
</protein>
<reference evidence="2" key="5">
    <citation type="journal article" date="2021" name="G3 (Bethesda)">
        <title>Aegilops tauschii genome assembly Aet v5.0 features greater sequence contiguity and improved annotation.</title>
        <authorList>
            <person name="Wang L."/>
            <person name="Zhu T."/>
            <person name="Rodriguez J.C."/>
            <person name="Deal K.R."/>
            <person name="Dubcovsky J."/>
            <person name="McGuire P.E."/>
            <person name="Lux T."/>
            <person name="Spannagl M."/>
            <person name="Mayer K.F.X."/>
            <person name="Baldrich P."/>
            <person name="Meyers B.C."/>
            <person name="Huo N."/>
            <person name="Gu Y.Q."/>
            <person name="Zhou H."/>
            <person name="Devos K.M."/>
            <person name="Bennetzen J.L."/>
            <person name="Unver T."/>
            <person name="Budak H."/>
            <person name="Gulick P.J."/>
            <person name="Galiba G."/>
            <person name="Kalapos B."/>
            <person name="Nelson D.R."/>
            <person name="Li P."/>
            <person name="You F.M."/>
            <person name="Luo M.C."/>
            <person name="Dvorak J."/>
        </authorList>
    </citation>
    <scope>NUCLEOTIDE SEQUENCE [LARGE SCALE GENOMIC DNA]</scope>
    <source>
        <strain evidence="2">cv. AL8/78</strain>
    </source>
</reference>
<reference evidence="3" key="1">
    <citation type="journal article" date="2014" name="Science">
        <title>Ancient hybridizations among the ancestral genomes of bread wheat.</title>
        <authorList>
            <consortium name="International Wheat Genome Sequencing Consortium,"/>
            <person name="Marcussen T."/>
            <person name="Sandve S.R."/>
            <person name="Heier L."/>
            <person name="Spannagl M."/>
            <person name="Pfeifer M."/>
            <person name="Jakobsen K.S."/>
            <person name="Wulff B.B."/>
            <person name="Steuernagel B."/>
            <person name="Mayer K.F."/>
            <person name="Olsen O.A."/>
        </authorList>
    </citation>
    <scope>NUCLEOTIDE SEQUENCE [LARGE SCALE GENOMIC DNA]</scope>
    <source>
        <strain evidence="3">cv. AL8/78</strain>
    </source>
</reference>
<reference evidence="3" key="2">
    <citation type="journal article" date="2017" name="Nat. Plants">
        <title>The Aegilops tauschii genome reveals multiple impacts of transposons.</title>
        <authorList>
            <person name="Zhao G."/>
            <person name="Zou C."/>
            <person name="Li K."/>
            <person name="Wang K."/>
            <person name="Li T."/>
            <person name="Gao L."/>
            <person name="Zhang X."/>
            <person name="Wang H."/>
            <person name="Yang Z."/>
            <person name="Liu X."/>
            <person name="Jiang W."/>
            <person name="Mao L."/>
            <person name="Kong X."/>
            <person name="Jiao Y."/>
            <person name="Jia J."/>
        </authorList>
    </citation>
    <scope>NUCLEOTIDE SEQUENCE [LARGE SCALE GENOMIC DNA]</scope>
    <source>
        <strain evidence="3">cv. AL8/78</strain>
    </source>
</reference>
<name>A0A452YKL6_AEGTS</name>
<evidence type="ECO:0000313" key="2">
    <source>
        <dbReference type="EnsemblPlants" id="AET1Gv20450500.15"/>
    </source>
</evidence>